<dbReference type="AlphaFoldDB" id="A0A0E9T5K0"/>
<evidence type="ECO:0000313" key="1">
    <source>
        <dbReference type="EMBL" id="JAH47933.1"/>
    </source>
</evidence>
<reference evidence="1" key="1">
    <citation type="submission" date="2014-11" db="EMBL/GenBank/DDBJ databases">
        <authorList>
            <person name="Amaro Gonzalez C."/>
        </authorList>
    </citation>
    <scope>NUCLEOTIDE SEQUENCE</scope>
</reference>
<protein>
    <submittedName>
        <fullName evidence="1">Uncharacterized protein</fullName>
    </submittedName>
</protein>
<organism evidence="1">
    <name type="scientific">Anguilla anguilla</name>
    <name type="common">European freshwater eel</name>
    <name type="synonym">Muraena anguilla</name>
    <dbReference type="NCBI Taxonomy" id="7936"/>
    <lineage>
        <taxon>Eukaryota</taxon>
        <taxon>Metazoa</taxon>
        <taxon>Chordata</taxon>
        <taxon>Craniata</taxon>
        <taxon>Vertebrata</taxon>
        <taxon>Euteleostomi</taxon>
        <taxon>Actinopterygii</taxon>
        <taxon>Neopterygii</taxon>
        <taxon>Teleostei</taxon>
        <taxon>Anguilliformes</taxon>
        <taxon>Anguillidae</taxon>
        <taxon>Anguilla</taxon>
    </lineage>
</organism>
<proteinExistence type="predicted"/>
<dbReference type="EMBL" id="GBXM01060644">
    <property type="protein sequence ID" value="JAH47933.1"/>
    <property type="molecule type" value="Transcribed_RNA"/>
</dbReference>
<accession>A0A0E9T5K0</accession>
<sequence>MWLRYAITQEIHFQNTTGEFSDALILPNVS</sequence>
<name>A0A0E9T5K0_ANGAN</name>
<reference evidence="1" key="2">
    <citation type="journal article" date="2015" name="Fish Shellfish Immunol.">
        <title>Early steps in the European eel (Anguilla anguilla)-Vibrio vulnificus interaction in the gills: Role of the RtxA13 toxin.</title>
        <authorList>
            <person name="Callol A."/>
            <person name="Pajuelo D."/>
            <person name="Ebbesson L."/>
            <person name="Teles M."/>
            <person name="MacKenzie S."/>
            <person name="Amaro C."/>
        </authorList>
    </citation>
    <scope>NUCLEOTIDE SEQUENCE</scope>
</reference>